<dbReference type="PANTHER" id="PTHR43711:SF26">
    <property type="entry name" value="SENSOR HISTIDINE KINASE RCSC"/>
    <property type="match status" value="1"/>
</dbReference>
<dbReference type="PANTHER" id="PTHR43711">
    <property type="entry name" value="TWO-COMPONENT HISTIDINE KINASE"/>
    <property type="match status" value="1"/>
</dbReference>
<evidence type="ECO:0000256" key="9">
    <source>
        <dbReference type="SAM" id="Phobius"/>
    </source>
</evidence>
<dbReference type="SUPFAM" id="SSF55874">
    <property type="entry name" value="ATPase domain of HSP90 chaperone/DNA topoisomerase II/histidine kinase"/>
    <property type="match status" value="1"/>
</dbReference>
<dbReference type="SMART" id="SM00387">
    <property type="entry name" value="HATPase_c"/>
    <property type="match status" value="1"/>
</dbReference>
<dbReference type="CDD" id="cd00156">
    <property type="entry name" value="REC"/>
    <property type="match status" value="1"/>
</dbReference>
<keyword evidence="9" id="KW-0472">Membrane</keyword>
<evidence type="ECO:0000256" key="10">
    <source>
        <dbReference type="SAM" id="SignalP"/>
    </source>
</evidence>
<feature type="transmembrane region" description="Helical" evidence="9">
    <location>
        <begin position="40"/>
        <end position="59"/>
    </location>
</feature>
<feature type="modified residue" description="4-aspartylphosphate" evidence="7">
    <location>
        <position position="405"/>
    </location>
</feature>
<dbReference type="InterPro" id="IPR003594">
    <property type="entry name" value="HATPase_dom"/>
</dbReference>
<dbReference type="InterPro" id="IPR004358">
    <property type="entry name" value="Sig_transdc_His_kin-like_C"/>
</dbReference>
<keyword evidence="9" id="KW-1133">Transmembrane helix</keyword>
<proteinExistence type="predicted"/>
<dbReference type="InterPro" id="IPR005467">
    <property type="entry name" value="His_kinase_dom"/>
</dbReference>
<dbReference type="GO" id="GO:0016301">
    <property type="term" value="F:kinase activity"/>
    <property type="evidence" value="ECO:0007669"/>
    <property type="project" value="UniProtKB-KW"/>
</dbReference>
<dbReference type="PROSITE" id="PS50110">
    <property type="entry name" value="RESPONSE_REGULATORY"/>
    <property type="match status" value="1"/>
</dbReference>
<evidence type="ECO:0000313" key="13">
    <source>
        <dbReference type="EMBL" id="MBC3908819.1"/>
    </source>
</evidence>
<protein>
    <recommendedName>
        <fullName evidence="2">histidine kinase</fullName>
        <ecNumber evidence="2">2.7.13.3</ecNumber>
    </recommendedName>
</protein>
<evidence type="ECO:0000256" key="4">
    <source>
        <dbReference type="ARBA" id="ARBA00022679"/>
    </source>
</evidence>
<dbReference type="Gene3D" id="1.10.287.130">
    <property type="match status" value="1"/>
</dbReference>
<comment type="catalytic activity">
    <reaction evidence="1">
        <text>ATP + protein L-histidine = ADP + protein N-phospho-L-histidine.</text>
        <dbReference type="EC" id="2.7.13.3"/>
    </reaction>
</comment>
<dbReference type="InterPro" id="IPR003661">
    <property type="entry name" value="HisK_dim/P_dom"/>
</dbReference>
<dbReference type="SMART" id="SM00388">
    <property type="entry name" value="HisKA"/>
    <property type="match status" value="1"/>
</dbReference>
<dbReference type="InterPro" id="IPR036890">
    <property type="entry name" value="HATPase_C_sf"/>
</dbReference>
<evidence type="ECO:0000259" key="11">
    <source>
        <dbReference type="PROSITE" id="PS50109"/>
    </source>
</evidence>
<keyword evidence="14" id="KW-1185">Reference proteome</keyword>
<keyword evidence="9" id="KW-0812">Transmembrane</keyword>
<evidence type="ECO:0000256" key="3">
    <source>
        <dbReference type="ARBA" id="ARBA00022553"/>
    </source>
</evidence>
<dbReference type="PRINTS" id="PR00344">
    <property type="entry name" value="BCTRLSENSOR"/>
</dbReference>
<feature type="signal peptide" evidence="10">
    <location>
        <begin position="1"/>
        <end position="24"/>
    </location>
</feature>
<evidence type="ECO:0000259" key="12">
    <source>
        <dbReference type="PROSITE" id="PS50110"/>
    </source>
</evidence>
<dbReference type="SUPFAM" id="SSF47384">
    <property type="entry name" value="Homodimeric domain of signal transducing histidine kinase"/>
    <property type="match status" value="1"/>
</dbReference>
<feature type="coiled-coil region" evidence="8">
    <location>
        <begin position="61"/>
        <end position="106"/>
    </location>
</feature>
<evidence type="ECO:0000256" key="6">
    <source>
        <dbReference type="ARBA" id="ARBA00023012"/>
    </source>
</evidence>
<dbReference type="InterPro" id="IPR001789">
    <property type="entry name" value="Sig_transdc_resp-reg_receiver"/>
</dbReference>
<evidence type="ECO:0000256" key="7">
    <source>
        <dbReference type="PROSITE-ProRule" id="PRU00169"/>
    </source>
</evidence>
<dbReference type="EC" id="2.7.13.3" evidence="2"/>
<dbReference type="Gene3D" id="3.40.50.2300">
    <property type="match status" value="1"/>
</dbReference>
<feature type="domain" description="Histidine kinase" evidence="11">
    <location>
        <begin position="116"/>
        <end position="331"/>
    </location>
</feature>
<dbReference type="SUPFAM" id="SSF52172">
    <property type="entry name" value="CheY-like"/>
    <property type="match status" value="1"/>
</dbReference>
<keyword evidence="8" id="KW-0175">Coiled coil</keyword>
<dbReference type="InterPro" id="IPR011006">
    <property type="entry name" value="CheY-like_superfamily"/>
</dbReference>
<dbReference type="PROSITE" id="PS50109">
    <property type="entry name" value="HIS_KIN"/>
    <property type="match status" value="1"/>
</dbReference>
<reference evidence="13 14" key="1">
    <citation type="submission" date="2020-08" db="EMBL/GenBank/DDBJ databases">
        <title>Novel species isolated from subtropical streams in China.</title>
        <authorList>
            <person name="Lu H."/>
        </authorList>
    </citation>
    <scope>NUCLEOTIDE SEQUENCE [LARGE SCALE GENOMIC DNA]</scope>
    <source>
        <strain evidence="13 14">NL8W</strain>
    </source>
</reference>
<evidence type="ECO:0000313" key="14">
    <source>
        <dbReference type="Proteomes" id="UP000646911"/>
    </source>
</evidence>
<dbReference type="Gene3D" id="3.30.565.10">
    <property type="entry name" value="Histidine kinase-like ATPase, C-terminal domain"/>
    <property type="match status" value="1"/>
</dbReference>
<feature type="chain" id="PRO_5046501685" description="histidine kinase" evidence="10">
    <location>
        <begin position="25"/>
        <end position="476"/>
    </location>
</feature>
<dbReference type="Proteomes" id="UP000646911">
    <property type="component" value="Unassembled WGS sequence"/>
</dbReference>
<name>A0ABR6ZB02_9BURK</name>
<evidence type="ECO:0000256" key="8">
    <source>
        <dbReference type="SAM" id="Coils"/>
    </source>
</evidence>
<dbReference type="InterPro" id="IPR036097">
    <property type="entry name" value="HisK_dim/P_sf"/>
</dbReference>
<evidence type="ECO:0000256" key="2">
    <source>
        <dbReference type="ARBA" id="ARBA00012438"/>
    </source>
</evidence>
<feature type="domain" description="Response regulatory" evidence="12">
    <location>
        <begin position="354"/>
        <end position="471"/>
    </location>
</feature>
<dbReference type="Pfam" id="PF02518">
    <property type="entry name" value="HATPase_c"/>
    <property type="match status" value="1"/>
</dbReference>
<organism evidence="13 14">
    <name type="scientific">Undibacterium umbellatum</name>
    <dbReference type="NCBI Taxonomy" id="2762300"/>
    <lineage>
        <taxon>Bacteria</taxon>
        <taxon>Pseudomonadati</taxon>
        <taxon>Pseudomonadota</taxon>
        <taxon>Betaproteobacteria</taxon>
        <taxon>Burkholderiales</taxon>
        <taxon>Oxalobacteraceae</taxon>
        <taxon>Undibacterium</taxon>
    </lineage>
</organism>
<evidence type="ECO:0000256" key="1">
    <source>
        <dbReference type="ARBA" id="ARBA00000085"/>
    </source>
</evidence>
<evidence type="ECO:0000256" key="5">
    <source>
        <dbReference type="ARBA" id="ARBA00022777"/>
    </source>
</evidence>
<dbReference type="InterPro" id="IPR050736">
    <property type="entry name" value="Sensor_HK_Regulatory"/>
</dbReference>
<dbReference type="EMBL" id="JACOFX010000007">
    <property type="protein sequence ID" value="MBC3908819.1"/>
    <property type="molecule type" value="Genomic_DNA"/>
</dbReference>
<dbReference type="Pfam" id="PF00072">
    <property type="entry name" value="Response_reg"/>
    <property type="match status" value="1"/>
</dbReference>
<keyword evidence="4" id="KW-0808">Transferase</keyword>
<keyword evidence="10" id="KW-0732">Signal</keyword>
<dbReference type="Pfam" id="PF00512">
    <property type="entry name" value="HisKA"/>
    <property type="match status" value="1"/>
</dbReference>
<keyword evidence="3 7" id="KW-0597">Phosphoprotein</keyword>
<dbReference type="RefSeq" id="WP_186954366.1">
    <property type="nucleotide sequence ID" value="NZ_JACOFX010000007.1"/>
</dbReference>
<gene>
    <name evidence="13" type="ORF">H8L47_14765</name>
</gene>
<keyword evidence="5 13" id="KW-0418">Kinase</keyword>
<accession>A0ABR6ZB02</accession>
<keyword evidence="6" id="KW-0902">Two-component regulatory system</keyword>
<dbReference type="CDD" id="cd00082">
    <property type="entry name" value="HisKA"/>
    <property type="match status" value="1"/>
</dbReference>
<dbReference type="SMART" id="SM00448">
    <property type="entry name" value="REC"/>
    <property type="match status" value="1"/>
</dbReference>
<sequence>MSHFRTCQLTAFAMLTCHWQVASATVPASGSASPCWQSLWIWLGAAMLALVIITTVYLWHVRTLKKQKQDLEAEIKLRAMEVSAQREELEKVNLALLKVNKRQEAQQSELTRFLAVASHDLRQPMHALNLYLGALTNFELPAAMRPVVNNLRHCARTMDDMFANLLDLSRLDAQIVEPQLKEFAIAEVLGKLDVEFTPQALAKGLQFQIHHSLAIVNSDADLVEQILRNLIANAIRYTPTGHIVVNCLEFDQQLQIAVEDTGIGISTHDQETIFEEFFQVERKQESRRSTMGMGLGLAIVQRLVRLLNIPIKLQSQPDHGSTFAIGLPLAASQEMTDKHGRSKASNSASLLQALIVVIDDDENILMAMRGLLERWDARVITATSGAGALALCSEEIKIPDLLICDYRLKLNENGIDVINNFREEFNHLISAILITGDISPQLSDDAKAAGLILMHKPIQAENLHGTLTQLLNEAKQ</sequence>
<comment type="caution">
    <text evidence="13">The sequence shown here is derived from an EMBL/GenBank/DDBJ whole genome shotgun (WGS) entry which is preliminary data.</text>
</comment>